<evidence type="ECO:0000259" key="2">
    <source>
        <dbReference type="Pfam" id="PF00534"/>
    </source>
</evidence>
<dbReference type="PANTHER" id="PTHR46401:SF2">
    <property type="entry name" value="GLYCOSYLTRANSFERASE WBBK-RELATED"/>
    <property type="match status" value="1"/>
</dbReference>
<dbReference type="GO" id="GO:0016757">
    <property type="term" value="F:glycosyltransferase activity"/>
    <property type="evidence" value="ECO:0007669"/>
    <property type="project" value="UniProtKB-KW"/>
</dbReference>
<dbReference type="InterPro" id="IPR001296">
    <property type="entry name" value="Glyco_trans_1"/>
</dbReference>
<reference evidence="5" key="1">
    <citation type="journal article" date="2019" name="Int. J. Syst. Evol. Microbiol.">
        <title>The Global Catalogue of Microorganisms (GCM) 10K type strain sequencing project: providing services to taxonomists for standard genome sequencing and annotation.</title>
        <authorList>
            <consortium name="The Broad Institute Genomics Platform"/>
            <consortium name="The Broad Institute Genome Sequencing Center for Infectious Disease"/>
            <person name="Wu L."/>
            <person name="Ma J."/>
        </authorList>
    </citation>
    <scope>NUCLEOTIDE SEQUENCE [LARGE SCALE GENOMIC DNA]</scope>
    <source>
        <strain evidence="5">CCUG 49452</strain>
    </source>
</reference>
<evidence type="ECO:0000259" key="3">
    <source>
        <dbReference type="Pfam" id="PF12000"/>
    </source>
</evidence>
<sequence length="453" mass="49107">MKILFVHPHFPGPFAALATMLTTEATHTLVALVAAQAELAATWQGVTLVACPPPRASAAGLHPWLQEAERQTLRGEAACHAALQLQAQGFTPDVIVAHPGWGDSLFLQEIWPQARLGLYAELFYQPDSVATGFDPEFAALGPLAAAPLRLKNLPHLLHWQDAQAAISPTQWQADTFAPALRERITVIRDGIDTAAIAPHPDISLTLNGALTLTRTQEVVTFASRTLEPCRGFHVFMRSLPLLLRLRPQAHIMIAGGTEGGYGPRPDSGQSWRDVLVQELQPQLEAADWARVHFVGQVPHASLIGLLQLSSVHVYLSYPFVLGRSLLEAMSVGCAIVGSDTAPVREVLQHGHNGWLVHFFDAPALAHTVAQLLADVPTRQHLGAQARQWVQAHADLHQVTLPQQRQWLQALADAVLPAATAMPAATPLPPPLTVLAQLRQSLAEVRALLAEEDQ</sequence>
<dbReference type="PANTHER" id="PTHR46401">
    <property type="entry name" value="GLYCOSYLTRANSFERASE WBBK-RELATED"/>
    <property type="match status" value="1"/>
</dbReference>
<keyword evidence="5" id="KW-1185">Reference proteome</keyword>
<evidence type="ECO:0000313" key="5">
    <source>
        <dbReference type="Proteomes" id="UP001596001"/>
    </source>
</evidence>
<keyword evidence="1 4" id="KW-0808">Transferase</keyword>
<organism evidence="4 5">
    <name type="scientific">Giesbergeria sinuosa</name>
    <dbReference type="NCBI Taxonomy" id="80883"/>
    <lineage>
        <taxon>Bacteria</taxon>
        <taxon>Pseudomonadati</taxon>
        <taxon>Pseudomonadota</taxon>
        <taxon>Betaproteobacteria</taxon>
        <taxon>Burkholderiales</taxon>
        <taxon>Comamonadaceae</taxon>
        <taxon>Giesbergeria</taxon>
    </lineage>
</organism>
<dbReference type="Gene3D" id="3.40.50.2000">
    <property type="entry name" value="Glycogen Phosphorylase B"/>
    <property type="match status" value="2"/>
</dbReference>
<dbReference type="Pfam" id="PF12000">
    <property type="entry name" value="Glyco_trans_4_3"/>
    <property type="match status" value="1"/>
</dbReference>
<dbReference type="EMBL" id="JBHSHJ010000001">
    <property type="protein sequence ID" value="MFC4787695.1"/>
    <property type="molecule type" value="Genomic_DNA"/>
</dbReference>
<dbReference type="RefSeq" id="WP_382429377.1">
    <property type="nucleotide sequence ID" value="NZ_JBHSHJ010000001.1"/>
</dbReference>
<dbReference type="EC" id="2.4.-.-" evidence="4"/>
<comment type="caution">
    <text evidence="4">The sequence shown here is derived from an EMBL/GenBank/DDBJ whole genome shotgun (WGS) entry which is preliminary data.</text>
</comment>
<evidence type="ECO:0000313" key="4">
    <source>
        <dbReference type="EMBL" id="MFC4787695.1"/>
    </source>
</evidence>
<name>A0ABV9Q9E6_9BURK</name>
<gene>
    <name evidence="4" type="ORF">ACFO6X_01630</name>
</gene>
<keyword evidence="4" id="KW-0328">Glycosyltransferase</keyword>
<accession>A0ABV9Q9E6</accession>
<protein>
    <submittedName>
        <fullName evidence="4">Glycosyltransferase</fullName>
        <ecNumber evidence="4">2.4.-.-</ecNumber>
    </submittedName>
</protein>
<dbReference type="SUPFAM" id="SSF53756">
    <property type="entry name" value="UDP-Glycosyltransferase/glycogen phosphorylase"/>
    <property type="match status" value="1"/>
</dbReference>
<dbReference type="Proteomes" id="UP001596001">
    <property type="component" value="Unassembled WGS sequence"/>
</dbReference>
<feature type="domain" description="Glycosyl transferase family 4" evidence="3">
    <location>
        <begin position="27"/>
        <end position="195"/>
    </location>
</feature>
<feature type="domain" description="Glycosyl transferase family 1" evidence="2">
    <location>
        <begin position="216"/>
        <end position="388"/>
    </location>
</feature>
<dbReference type="InterPro" id="IPR022623">
    <property type="entry name" value="Glyco_trans_4"/>
</dbReference>
<dbReference type="Pfam" id="PF00534">
    <property type="entry name" value="Glycos_transf_1"/>
    <property type="match status" value="1"/>
</dbReference>
<proteinExistence type="predicted"/>
<evidence type="ECO:0000256" key="1">
    <source>
        <dbReference type="ARBA" id="ARBA00022679"/>
    </source>
</evidence>